<dbReference type="InterPro" id="IPR023393">
    <property type="entry name" value="START-like_dom_sf"/>
</dbReference>
<name>A0ABN9XCA9_9DINO</name>
<evidence type="ECO:0000256" key="1">
    <source>
        <dbReference type="SAM" id="MobiDB-lite"/>
    </source>
</evidence>
<feature type="non-terminal residue" evidence="2">
    <location>
        <position position="284"/>
    </location>
</feature>
<protein>
    <recommendedName>
        <fullName evidence="4">START domain-containing protein</fullName>
    </recommendedName>
</protein>
<feature type="region of interest" description="Disordered" evidence="1">
    <location>
        <begin position="1"/>
        <end position="29"/>
    </location>
</feature>
<dbReference type="SUPFAM" id="SSF55961">
    <property type="entry name" value="Bet v1-like"/>
    <property type="match status" value="1"/>
</dbReference>
<gene>
    <name evidence="2" type="ORF">PCOR1329_LOCUS75384</name>
</gene>
<organism evidence="2 3">
    <name type="scientific">Prorocentrum cordatum</name>
    <dbReference type="NCBI Taxonomy" id="2364126"/>
    <lineage>
        <taxon>Eukaryota</taxon>
        <taxon>Sar</taxon>
        <taxon>Alveolata</taxon>
        <taxon>Dinophyceae</taxon>
        <taxon>Prorocentrales</taxon>
        <taxon>Prorocentraceae</taxon>
        <taxon>Prorocentrum</taxon>
    </lineage>
</organism>
<sequence length="284" mass="31004">EWLWGGGGADEAAAAHGRPEASAPEELRAAPPPCDVASALRALASLRTDPSWSCACEEETVAFFTRDDADGAVEVAVEAKYDAPVASLLSLPREFDLLQGWNDFVQRSVILHEPSLLSLRGYAELWMPPPLYPRSFLFDAEGHDLIDDDGCFLILVKDADPSTPGIPESDADCYRGRILPGTCVKLTPMPGERVVAHVHVRVDLQMLGVPGSMLQWLVWTVGPYVHGEMQRLLLGLQEEDNQYRKRIESNRALYGLVERRSAELCVRGGAAAEGADRPAEEKGG</sequence>
<comment type="caution">
    <text evidence="2">The sequence shown here is derived from an EMBL/GenBank/DDBJ whole genome shotgun (WGS) entry which is preliminary data.</text>
</comment>
<dbReference type="Proteomes" id="UP001189429">
    <property type="component" value="Unassembled WGS sequence"/>
</dbReference>
<reference evidence="2" key="1">
    <citation type="submission" date="2023-10" db="EMBL/GenBank/DDBJ databases">
        <authorList>
            <person name="Chen Y."/>
            <person name="Shah S."/>
            <person name="Dougan E. K."/>
            <person name="Thang M."/>
            <person name="Chan C."/>
        </authorList>
    </citation>
    <scope>NUCLEOTIDE SEQUENCE [LARGE SCALE GENOMIC DNA]</scope>
</reference>
<proteinExistence type="predicted"/>
<keyword evidence="3" id="KW-1185">Reference proteome</keyword>
<feature type="compositionally biased region" description="Low complexity" evidence="1">
    <location>
        <begin position="10"/>
        <end position="22"/>
    </location>
</feature>
<evidence type="ECO:0000313" key="2">
    <source>
        <dbReference type="EMBL" id="CAK0897108.1"/>
    </source>
</evidence>
<accession>A0ABN9XCA9</accession>
<dbReference type="EMBL" id="CAUYUJ010020281">
    <property type="protein sequence ID" value="CAK0897108.1"/>
    <property type="molecule type" value="Genomic_DNA"/>
</dbReference>
<evidence type="ECO:0008006" key="4">
    <source>
        <dbReference type="Google" id="ProtNLM"/>
    </source>
</evidence>
<evidence type="ECO:0000313" key="3">
    <source>
        <dbReference type="Proteomes" id="UP001189429"/>
    </source>
</evidence>
<dbReference type="Gene3D" id="3.30.530.20">
    <property type="match status" value="1"/>
</dbReference>
<feature type="non-terminal residue" evidence="2">
    <location>
        <position position="1"/>
    </location>
</feature>